<sequence>MGGGVQDVEISREDECLTSPWALVVEPQVDPTLSESGKLHQTDHVLGPQQLPGSPKQRG</sequence>
<reference evidence="1" key="1">
    <citation type="submission" date="2015-06" db="UniProtKB">
        <authorList>
            <consortium name="EnsemblPlants"/>
        </authorList>
    </citation>
    <scope>IDENTIFICATION</scope>
</reference>
<proteinExistence type="predicted"/>
<dbReference type="AlphaFoldDB" id="R7W4H8"/>
<organism evidence="1">
    <name type="scientific">Aegilops tauschii</name>
    <name type="common">Tausch's goatgrass</name>
    <name type="synonym">Aegilops squarrosa</name>
    <dbReference type="NCBI Taxonomy" id="37682"/>
    <lineage>
        <taxon>Eukaryota</taxon>
        <taxon>Viridiplantae</taxon>
        <taxon>Streptophyta</taxon>
        <taxon>Embryophyta</taxon>
        <taxon>Tracheophyta</taxon>
        <taxon>Spermatophyta</taxon>
        <taxon>Magnoliopsida</taxon>
        <taxon>Liliopsida</taxon>
        <taxon>Poales</taxon>
        <taxon>Poaceae</taxon>
        <taxon>BOP clade</taxon>
        <taxon>Pooideae</taxon>
        <taxon>Triticodae</taxon>
        <taxon>Triticeae</taxon>
        <taxon>Triticinae</taxon>
        <taxon>Aegilops</taxon>
    </lineage>
</organism>
<protein>
    <submittedName>
        <fullName evidence="1">Uncharacterized protein</fullName>
    </submittedName>
</protein>
<evidence type="ECO:0000313" key="1">
    <source>
        <dbReference type="EnsemblPlants" id="EMT15196"/>
    </source>
</evidence>
<accession>R7W4H8</accession>
<name>R7W4H8_AEGTA</name>
<dbReference type="EnsemblPlants" id="EMT15196">
    <property type="protein sequence ID" value="EMT15196"/>
    <property type="gene ID" value="F775_24368"/>
</dbReference>